<accession>A0ABN1DE79</accession>
<sequence>MTSLMRSVESYLSCGVASCAEASLFAYQPSEQAATHGVLHLIEPQHTARHTLEHFIAEGFSRHYQANVQHFMPHLLGVLLSEQWQAVLGIRFATEGPLFTEQYLTLNAEQALQQQHIECQRADIAEIGHLYAQSRSALMQLFVLMVQALHQLDVKQLLFSATSDLKRLLRRHGISLLELASANPECLGDKAKDWGSYYQSQPDVCVLSVTQAAQRIQADPRLQQLIFRHWPQLHALVDTLMEAKL</sequence>
<reference evidence="1 2" key="1">
    <citation type="journal article" date="2019" name="Int. J. Syst. Evol. Microbiol.">
        <title>The Global Catalogue of Microorganisms (GCM) 10K type strain sequencing project: providing services to taxonomists for standard genome sequencing and annotation.</title>
        <authorList>
            <consortium name="The Broad Institute Genomics Platform"/>
            <consortium name="The Broad Institute Genome Sequencing Center for Infectious Disease"/>
            <person name="Wu L."/>
            <person name="Ma J."/>
        </authorList>
    </citation>
    <scope>NUCLEOTIDE SEQUENCE [LARGE SCALE GENOMIC DNA]</scope>
    <source>
        <strain evidence="1 2">JCM 14331</strain>
    </source>
</reference>
<organism evidence="1 2">
    <name type="scientific">Rheinheimera aquimaris</name>
    <dbReference type="NCBI Taxonomy" id="412437"/>
    <lineage>
        <taxon>Bacteria</taxon>
        <taxon>Pseudomonadati</taxon>
        <taxon>Pseudomonadota</taxon>
        <taxon>Gammaproteobacteria</taxon>
        <taxon>Chromatiales</taxon>
        <taxon>Chromatiaceae</taxon>
        <taxon>Rheinheimera</taxon>
    </lineage>
</organism>
<dbReference type="RefSeq" id="WP_226765559.1">
    <property type="nucleotide sequence ID" value="NZ_BAAAEO010000001.1"/>
</dbReference>
<comment type="caution">
    <text evidence="1">The sequence shown here is derived from an EMBL/GenBank/DDBJ whole genome shotgun (WGS) entry which is preliminary data.</text>
</comment>
<evidence type="ECO:0008006" key="3">
    <source>
        <dbReference type="Google" id="ProtNLM"/>
    </source>
</evidence>
<proteinExistence type="predicted"/>
<evidence type="ECO:0000313" key="1">
    <source>
        <dbReference type="EMBL" id="GAA0540993.1"/>
    </source>
</evidence>
<name>A0ABN1DE79_9GAMM</name>
<protein>
    <recommendedName>
        <fullName evidence="3">Thermostable hemolysin</fullName>
    </recommendedName>
</protein>
<gene>
    <name evidence="1" type="ORF">GCM10009098_05720</name>
</gene>
<evidence type="ECO:0000313" key="2">
    <source>
        <dbReference type="Proteomes" id="UP001501169"/>
    </source>
</evidence>
<dbReference type="Pfam" id="PF12261">
    <property type="entry name" value="T_hemolysin"/>
    <property type="match status" value="1"/>
</dbReference>
<keyword evidence="2" id="KW-1185">Reference proteome</keyword>
<dbReference type="EMBL" id="BAAAEO010000001">
    <property type="protein sequence ID" value="GAA0540993.1"/>
    <property type="molecule type" value="Genomic_DNA"/>
</dbReference>
<dbReference type="Proteomes" id="UP001501169">
    <property type="component" value="Unassembled WGS sequence"/>
</dbReference>
<dbReference type="InterPro" id="IPR022050">
    <property type="entry name" value="T_hemolysin"/>
</dbReference>